<feature type="domain" description="Thiolase N-terminal" evidence="1">
    <location>
        <begin position="14"/>
        <end position="266"/>
    </location>
</feature>
<evidence type="ECO:0000313" key="3">
    <source>
        <dbReference type="Proteomes" id="UP001317085"/>
    </source>
</evidence>
<evidence type="ECO:0000259" key="1">
    <source>
        <dbReference type="Pfam" id="PF00108"/>
    </source>
</evidence>
<proteinExistence type="predicted"/>
<dbReference type="PANTHER" id="PTHR42689">
    <property type="entry name" value="ACETYL-COA ACYLTRANSFERASE FADA2 (3-KETOACYL-COA THIOLASE) (BETA-KETOTHIOLASE)-RELATED"/>
    <property type="match status" value="1"/>
</dbReference>
<reference evidence="2 3" key="1">
    <citation type="submission" date="2022-02" db="EMBL/GenBank/DDBJ databases">
        <title>Comparative genomics of the first Antarctic Pseudomonas spp. capable of biotransforming 2,4,6-Trinitrotoluene.</title>
        <authorList>
            <person name="Cabrera M.A."/>
            <person name="Marquez S.L."/>
            <person name="Perez-Donoso J.M."/>
        </authorList>
    </citation>
    <scope>NUCLEOTIDE SEQUENCE [LARGE SCALE GENOMIC DNA]</scope>
    <source>
        <strain evidence="2 3">TNT11</strain>
    </source>
</reference>
<feature type="non-terminal residue" evidence="2">
    <location>
        <position position="267"/>
    </location>
</feature>
<dbReference type="Proteomes" id="UP001317085">
    <property type="component" value="Unassembled WGS sequence"/>
</dbReference>
<name>A0ABT0ES03_9PSED</name>
<dbReference type="PANTHER" id="PTHR42689:SF1">
    <property type="entry name" value="ACETYL-COA ACYLTRANSFERASE FADA2 (3-KETOACYL-COA THIOLASE) (BETA-KETOTHIOLASE)-RELATED"/>
    <property type="match status" value="1"/>
</dbReference>
<organism evidence="2 3">
    <name type="scientific">Pseudomonas emilianonis</name>
    <dbReference type="NCBI Taxonomy" id="2915812"/>
    <lineage>
        <taxon>Bacteria</taxon>
        <taxon>Pseudomonadati</taxon>
        <taxon>Pseudomonadota</taxon>
        <taxon>Gammaproteobacteria</taxon>
        <taxon>Pseudomonadales</taxon>
        <taxon>Pseudomonadaceae</taxon>
        <taxon>Pseudomonas</taxon>
    </lineage>
</organism>
<accession>A0ABT0ES03</accession>
<dbReference type="InterPro" id="IPR050521">
    <property type="entry name" value="3-ketoacyl-CoA_Thiolase"/>
</dbReference>
<dbReference type="EMBL" id="JAKNRV010000560">
    <property type="protein sequence ID" value="MCK1788259.1"/>
    <property type="molecule type" value="Genomic_DNA"/>
</dbReference>
<keyword evidence="3" id="KW-1185">Reference proteome</keyword>
<protein>
    <submittedName>
        <fullName evidence="2">Acetyl-CoA C-acyltransferase</fullName>
    </submittedName>
</protein>
<comment type="caution">
    <text evidence="2">The sequence shown here is derived from an EMBL/GenBank/DDBJ whole genome shotgun (WGS) entry which is preliminary data.</text>
</comment>
<dbReference type="InterPro" id="IPR016039">
    <property type="entry name" value="Thiolase-like"/>
</dbReference>
<dbReference type="Gene3D" id="3.40.47.10">
    <property type="match status" value="1"/>
</dbReference>
<sequence length="267" mass="29082">MSDYSFNPAPTRRVAIIGGNRIPFARSNTVYAHDSNQDLLVAALQGLVDRYNLHGQRLGEFAAGAVIKHSRDFNLARESLLSTTLSPQTPAYDLQQACGTGLEAALLVANKIALGQIEVGVAGGADTTSDAPIGINEALRRTLLAANRAKALGDKVKALLKVRPSMFFKPLLPRNGEPRTGLSMGEHCEEMARRWQIKRLAQDELTLTSHQRLDAAYRRGFFDDLISPHRDLARDNNLRADTSLEKLAGLAPAYDRQHGTLTAGNST</sequence>
<dbReference type="SUPFAM" id="SSF53901">
    <property type="entry name" value="Thiolase-like"/>
    <property type="match status" value="1"/>
</dbReference>
<dbReference type="InterPro" id="IPR020616">
    <property type="entry name" value="Thiolase_N"/>
</dbReference>
<evidence type="ECO:0000313" key="2">
    <source>
        <dbReference type="EMBL" id="MCK1788259.1"/>
    </source>
</evidence>
<gene>
    <name evidence="2" type="ORF">L9Z73_29295</name>
</gene>
<dbReference type="Pfam" id="PF00108">
    <property type="entry name" value="Thiolase_N"/>
    <property type="match status" value="1"/>
</dbReference>